<feature type="transmembrane region" description="Helical" evidence="6">
    <location>
        <begin position="160"/>
        <end position="178"/>
    </location>
</feature>
<keyword evidence="5 6" id="KW-0472">Membrane</keyword>
<dbReference type="KEGG" id="tum:CBW65_14775"/>
<feature type="transmembrane region" description="Helical" evidence="6">
    <location>
        <begin position="77"/>
        <end position="98"/>
    </location>
</feature>
<evidence type="ECO:0000256" key="1">
    <source>
        <dbReference type="ARBA" id="ARBA00004141"/>
    </source>
</evidence>
<dbReference type="PANTHER" id="PTHR31885:SF6">
    <property type="entry name" value="GH04784P"/>
    <property type="match status" value="1"/>
</dbReference>
<evidence type="ECO:0000256" key="4">
    <source>
        <dbReference type="ARBA" id="ARBA00022989"/>
    </source>
</evidence>
<dbReference type="PANTHER" id="PTHR31885">
    <property type="entry name" value="GH04784P"/>
    <property type="match status" value="1"/>
</dbReference>
<dbReference type="OrthoDB" id="5592477at2"/>
<protein>
    <recommendedName>
        <fullName evidence="9">Lysoplasmalogenase</fullName>
    </recommendedName>
</protein>
<proteinExistence type="inferred from homology"/>
<comment type="subcellular location">
    <subcellularLocation>
        <location evidence="1">Membrane</location>
        <topology evidence="1">Multi-pass membrane protein</topology>
    </subcellularLocation>
</comment>
<name>A0A1Y0INK0_9BACL</name>
<evidence type="ECO:0000256" key="2">
    <source>
        <dbReference type="ARBA" id="ARBA00007375"/>
    </source>
</evidence>
<feature type="transmembrane region" description="Helical" evidence="6">
    <location>
        <begin position="28"/>
        <end position="46"/>
    </location>
</feature>
<evidence type="ECO:0000256" key="5">
    <source>
        <dbReference type="ARBA" id="ARBA00023136"/>
    </source>
</evidence>
<reference evidence="8" key="1">
    <citation type="submission" date="2017-05" db="EMBL/GenBank/DDBJ databases">
        <authorList>
            <person name="Sung H."/>
        </authorList>
    </citation>
    <scope>NUCLEOTIDE SEQUENCE [LARGE SCALE GENOMIC DNA]</scope>
    <source>
        <strain evidence="8">AR23208</strain>
    </source>
</reference>
<sequence>MWVIAGAVIGSGLMDLAAITRGWKKARYVWKPLTMILILLMAWLGADLEQSTAVWILIGLVLSLAGDVFLVLPSDRFVLGLVSFLAAHLCYIVSFLQQSAGSETGIGAALALALFGIVYFLLLFRSVQSSGGSGLLFAVACYILVILVMVWSAYRSGDTFLVAGAVSFLISDSILAWCRFKKTSIAGDLSVMVTYYAAQCLIAASLF</sequence>
<evidence type="ECO:0008006" key="9">
    <source>
        <dbReference type="Google" id="ProtNLM"/>
    </source>
</evidence>
<keyword evidence="4 6" id="KW-1133">Transmembrane helix</keyword>
<evidence type="ECO:0000313" key="8">
    <source>
        <dbReference type="Proteomes" id="UP000195437"/>
    </source>
</evidence>
<organism evidence="7 8">
    <name type="scientific">Tumebacillus avium</name>
    <dbReference type="NCBI Taxonomy" id="1903704"/>
    <lineage>
        <taxon>Bacteria</taxon>
        <taxon>Bacillati</taxon>
        <taxon>Bacillota</taxon>
        <taxon>Bacilli</taxon>
        <taxon>Bacillales</taxon>
        <taxon>Alicyclobacillaceae</taxon>
        <taxon>Tumebacillus</taxon>
    </lineage>
</organism>
<dbReference type="GO" id="GO:0016787">
    <property type="term" value="F:hydrolase activity"/>
    <property type="evidence" value="ECO:0007669"/>
    <property type="project" value="TreeGrafter"/>
</dbReference>
<dbReference type="EMBL" id="CP021434">
    <property type="protein sequence ID" value="ARU62121.1"/>
    <property type="molecule type" value="Genomic_DNA"/>
</dbReference>
<dbReference type="GO" id="GO:0016020">
    <property type="term" value="C:membrane"/>
    <property type="evidence" value="ECO:0007669"/>
    <property type="project" value="UniProtKB-SubCell"/>
</dbReference>
<keyword evidence="8" id="KW-1185">Reference proteome</keyword>
<evidence type="ECO:0000256" key="6">
    <source>
        <dbReference type="SAM" id="Phobius"/>
    </source>
</evidence>
<gene>
    <name evidence="7" type="ORF">CBW65_14775</name>
</gene>
<evidence type="ECO:0000313" key="7">
    <source>
        <dbReference type="EMBL" id="ARU62121.1"/>
    </source>
</evidence>
<feature type="transmembrane region" description="Helical" evidence="6">
    <location>
        <begin position="135"/>
        <end position="154"/>
    </location>
</feature>
<dbReference type="AlphaFoldDB" id="A0A1Y0INK0"/>
<comment type="similarity">
    <text evidence="2">Belongs to the TMEM86 family.</text>
</comment>
<dbReference type="Proteomes" id="UP000195437">
    <property type="component" value="Chromosome"/>
</dbReference>
<accession>A0A1Y0INK0</accession>
<dbReference type="RefSeq" id="WP_087457483.1">
    <property type="nucleotide sequence ID" value="NZ_CP021434.1"/>
</dbReference>
<dbReference type="InterPro" id="IPR012506">
    <property type="entry name" value="TMEM86B-like"/>
</dbReference>
<keyword evidence="3 6" id="KW-0812">Transmembrane</keyword>
<evidence type="ECO:0000256" key="3">
    <source>
        <dbReference type="ARBA" id="ARBA00022692"/>
    </source>
</evidence>
<feature type="transmembrane region" description="Helical" evidence="6">
    <location>
        <begin position="104"/>
        <end position="123"/>
    </location>
</feature>
<feature type="transmembrane region" description="Helical" evidence="6">
    <location>
        <begin position="52"/>
        <end position="72"/>
    </location>
</feature>
<dbReference type="Pfam" id="PF07947">
    <property type="entry name" value="YhhN"/>
    <property type="match status" value="1"/>
</dbReference>